<dbReference type="AlphaFoldDB" id="A0A3D8GX42"/>
<sequence>MEGSDLNFTVTFLIVTIGWLLPIIIILRSSKTSGGEKLAWILLIIFVSWLAWIFYWLLAPIKKS</sequence>
<proteinExistence type="predicted"/>
<evidence type="ECO:0000256" key="1">
    <source>
        <dbReference type="ARBA" id="ARBA00004651"/>
    </source>
</evidence>
<dbReference type="GO" id="GO:0005886">
    <property type="term" value="C:plasma membrane"/>
    <property type="evidence" value="ECO:0007669"/>
    <property type="project" value="UniProtKB-SubCell"/>
</dbReference>
<feature type="transmembrane region" description="Helical" evidence="6">
    <location>
        <begin position="6"/>
        <end position="27"/>
    </location>
</feature>
<name>A0A3D8GX42_9GAMM</name>
<evidence type="ECO:0000256" key="6">
    <source>
        <dbReference type="SAM" id="Phobius"/>
    </source>
</evidence>
<dbReference type="Pfam" id="PF13396">
    <property type="entry name" value="PLDc_N"/>
    <property type="match status" value="1"/>
</dbReference>
<comment type="subcellular location">
    <subcellularLocation>
        <location evidence="1">Cell membrane</location>
        <topology evidence="1">Multi-pass membrane protein</topology>
    </subcellularLocation>
</comment>
<accession>A0A3D8GX42</accession>
<dbReference type="Proteomes" id="UP000256431">
    <property type="component" value="Unassembled WGS sequence"/>
</dbReference>
<reference evidence="8 9" key="1">
    <citation type="submission" date="2018-08" db="EMBL/GenBank/DDBJ databases">
        <title>Genome sequence of Marinobacter flavimaris KCTC 12185.</title>
        <authorList>
            <person name="Chun J."/>
            <person name="Kim B.-Y."/>
            <person name="Choi S.-B."/>
            <person name="Kwak M.-J."/>
        </authorList>
    </citation>
    <scope>NUCLEOTIDE SEQUENCE [LARGE SCALE GENOMIC DNA]</scope>
    <source>
        <strain evidence="8 9">KCTC 12185</strain>
    </source>
</reference>
<feature type="transmembrane region" description="Helical" evidence="6">
    <location>
        <begin position="39"/>
        <end position="58"/>
    </location>
</feature>
<evidence type="ECO:0000256" key="3">
    <source>
        <dbReference type="ARBA" id="ARBA00022692"/>
    </source>
</evidence>
<dbReference type="EMBL" id="QRDH01000025">
    <property type="protein sequence ID" value="RDU39018.1"/>
    <property type="molecule type" value="Genomic_DNA"/>
</dbReference>
<keyword evidence="4 6" id="KW-1133">Transmembrane helix</keyword>
<gene>
    <name evidence="8" type="ORF">DXI23_20570</name>
</gene>
<dbReference type="InterPro" id="IPR027379">
    <property type="entry name" value="CLS_N"/>
</dbReference>
<keyword evidence="2" id="KW-1003">Cell membrane</keyword>
<keyword evidence="5 6" id="KW-0472">Membrane</keyword>
<evidence type="ECO:0000256" key="5">
    <source>
        <dbReference type="ARBA" id="ARBA00023136"/>
    </source>
</evidence>
<comment type="caution">
    <text evidence="8">The sequence shown here is derived from an EMBL/GenBank/DDBJ whole genome shotgun (WGS) entry which is preliminary data.</text>
</comment>
<protein>
    <recommendedName>
        <fullName evidence="7">Cardiolipin synthase N-terminal domain-containing protein</fullName>
    </recommendedName>
</protein>
<keyword evidence="9" id="KW-1185">Reference proteome</keyword>
<evidence type="ECO:0000259" key="7">
    <source>
        <dbReference type="Pfam" id="PF13396"/>
    </source>
</evidence>
<evidence type="ECO:0000256" key="2">
    <source>
        <dbReference type="ARBA" id="ARBA00022475"/>
    </source>
</evidence>
<evidence type="ECO:0000313" key="9">
    <source>
        <dbReference type="Proteomes" id="UP000256431"/>
    </source>
</evidence>
<evidence type="ECO:0000256" key="4">
    <source>
        <dbReference type="ARBA" id="ARBA00022989"/>
    </source>
</evidence>
<dbReference type="RefSeq" id="WP_062785069.1">
    <property type="nucleotide sequence ID" value="NZ_PSSW01000032.1"/>
</dbReference>
<evidence type="ECO:0000313" key="8">
    <source>
        <dbReference type="EMBL" id="RDU39018.1"/>
    </source>
</evidence>
<keyword evidence="3 6" id="KW-0812">Transmembrane</keyword>
<feature type="domain" description="Cardiolipin synthase N-terminal" evidence="7">
    <location>
        <begin position="19"/>
        <end position="58"/>
    </location>
</feature>
<organism evidence="8 9">
    <name type="scientific">Marinobacter flavimaris</name>
    <dbReference type="NCBI Taxonomy" id="262076"/>
    <lineage>
        <taxon>Bacteria</taxon>
        <taxon>Pseudomonadati</taxon>
        <taxon>Pseudomonadota</taxon>
        <taxon>Gammaproteobacteria</taxon>
        <taxon>Pseudomonadales</taxon>
        <taxon>Marinobacteraceae</taxon>
        <taxon>Marinobacter</taxon>
    </lineage>
</organism>